<dbReference type="RefSeq" id="WP_146289350.1">
    <property type="nucleotide sequence ID" value="NZ_CP042304.1"/>
</dbReference>
<dbReference type="EMBL" id="CP042304">
    <property type="protein sequence ID" value="QDZ10563.1"/>
    <property type="molecule type" value="Genomic_DNA"/>
</dbReference>
<reference evidence="1 2" key="1">
    <citation type="submission" date="2019-07" db="EMBL/GenBank/DDBJ databases">
        <title>Full genome sequence of Devosia sp. Gsoil 520.</title>
        <authorList>
            <person name="Im W.-T."/>
        </authorList>
    </citation>
    <scope>NUCLEOTIDE SEQUENCE [LARGE SCALE GENOMIC DNA]</scope>
    <source>
        <strain evidence="1 2">Gsoil 520</strain>
    </source>
</reference>
<keyword evidence="2" id="KW-1185">Reference proteome</keyword>
<sequence>MTIDQKALTRPIIGIENRTAQEVFDIMCDRFLLAAHPAPDHAGLVERLRTAYAKVAEWPENRIKPGAVEELGPGFDDLLELRNLVPEAATALSAQASPASLEGVTDEQVLASEILAELTRARTKFPGKNVTFAALVEEVGELATATFEESSDRVRKEAVQVAVMAMRMVLDGDHTFDDWRAEKGLDPLSAIVGSAK</sequence>
<organism evidence="1 2">
    <name type="scientific">Devosia ginsengisoli</name>
    <dbReference type="NCBI Taxonomy" id="400770"/>
    <lineage>
        <taxon>Bacteria</taxon>
        <taxon>Pseudomonadati</taxon>
        <taxon>Pseudomonadota</taxon>
        <taxon>Alphaproteobacteria</taxon>
        <taxon>Hyphomicrobiales</taxon>
        <taxon>Devosiaceae</taxon>
        <taxon>Devosia</taxon>
    </lineage>
</organism>
<protein>
    <submittedName>
        <fullName evidence="1">Uncharacterized protein</fullName>
    </submittedName>
</protein>
<dbReference type="Proteomes" id="UP000315364">
    <property type="component" value="Chromosome"/>
</dbReference>
<gene>
    <name evidence="1" type="ORF">FPZ08_07240</name>
</gene>
<name>A0A5B8LQY6_9HYPH</name>
<dbReference type="OrthoDB" id="7366511at2"/>
<evidence type="ECO:0000313" key="2">
    <source>
        <dbReference type="Proteomes" id="UP000315364"/>
    </source>
</evidence>
<proteinExistence type="predicted"/>
<evidence type="ECO:0000313" key="1">
    <source>
        <dbReference type="EMBL" id="QDZ10563.1"/>
    </source>
</evidence>
<accession>A0A5B8LQY6</accession>
<dbReference type="KEGG" id="dea:FPZ08_07240"/>
<dbReference type="AlphaFoldDB" id="A0A5B8LQY6"/>